<name>A0AAV7I3U9_COTGL</name>
<feature type="compositionally biased region" description="Basic and acidic residues" evidence="1">
    <location>
        <begin position="32"/>
        <end position="43"/>
    </location>
</feature>
<dbReference type="AlphaFoldDB" id="A0AAV7I3U9"/>
<dbReference type="Proteomes" id="UP000826195">
    <property type="component" value="Unassembled WGS sequence"/>
</dbReference>
<evidence type="ECO:0000313" key="2">
    <source>
        <dbReference type="EMBL" id="KAH0545994.1"/>
    </source>
</evidence>
<dbReference type="EMBL" id="JAHXZJ010002237">
    <property type="protein sequence ID" value="KAH0545994.1"/>
    <property type="molecule type" value="Genomic_DNA"/>
</dbReference>
<sequence length="69" mass="7754">MRSEGNIITQRQRQVDSVFKPEGDKGSLWLSKDGHTKGTEDANPRAGHQNLINRRKNAAGPMPNVLWNE</sequence>
<protein>
    <submittedName>
        <fullName evidence="2">Uncharacterized protein</fullName>
    </submittedName>
</protein>
<comment type="caution">
    <text evidence="2">The sequence shown here is derived from an EMBL/GenBank/DDBJ whole genome shotgun (WGS) entry which is preliminary data.</text>
</comment>
<organism evidence="2 3">
    <name type="scientific">Cotesia glomerata</name>
    <name type="common">Lepidopteran parasitic wasp</name>
    <name type="synonym">Apanteles glomeratus</name>
    <dbReference type="NCBI Taxonomy" id="32391"/>
    <lineage>
        <taxon>Eukaryota</taxon>
        <taxon>Metazoa</taxon>
        <taxon>Ecdysozoa</taxon>
        <taxon>Arthropoda</taxon>
        <taxon>Hexapoda</taxon>
        <taxon>Insecta</taxon>
        <taxon>Pterygota</taxon>
        <taxon>Neoptera</taxon>
        <taxon>Endopterygota</taxon>
        <taxon>Hymenoptera</taxon>
        <taxon>Apocrita</taxon>
        <taxon>Ichneumonoidea</taxon>
        <taxon>Braconidae</taxon>
        <taxon>Microgastrinae</taxon>
        <taxon>Cotesia</taxon>
    </lineage>
</organism>
<gene>
    <name evidence="2" type="ORF">KQX54_005577</name>
</gene>
<evidence type="ECO:0000256" key="1">
    <source>
        <dbReference type="SAM" id="MobiDB-lite"/>
    </source>
</evidence>
<feature type="region of interest" description="Disordered" evidence="1">
    <location>
        <begin position="1"/>
        <end position="69"/>
    </location>
</feature>
<evidence type="ECO:0000313" key="3">
    <source>
        <dbReference type="Proteomes" id="UP000826195"/>
    </source>
</evidence>
<accession>A0AAV7I3U9</accession>
<keyword evidence="3" id="KW-1185">Reference proteome</keyword>
<reference evidence="2 3" key="1">
    <citation type="journal article" date="2021" name="J. Hered.">
        <title>A chromosome-level genome assembly of the parasitoid wasp, Cotesia glomerata (Hymenoptera: Braconidae).</title>
        <authorList>
            <person name="Pinto B.J."/>
            <person name="Weis J.J."/>
            <person name="Gamble T."/>
            <person name="Ode P.J."/>
            <person name="Paul R."/>
            <person name="Zaspel J.M."/>
        </authorList>
    </citation>
    <scope>NUCLEOTIDE SEQUENCE [LARGE SCALE GENOMIC DNA]</scope>
    <source>
        <strain evidence="2">CgM1</strain>
    </source>
</reference>
<proteinExistence type="predicted"/>
<feature type="compositionally biased region" description="Polar residues" evidence="1">
    <location>
        <begin position="1"/>
        <end position="12"/>
    </location>
</feature>